<proteinExistence type="predicted"/>
<dbReference type="EnsemblPlants" id="MELO3C031340.2.1">
    <property type="protein sequence ID" value="MELO3C031340.2.1"/>
    <property type="gene ID" value="MELO3C031340.2"/>
</dbReference>
<accession>A0A9I9EB59</accession>
<protein>
    <submittedName>
        <fullName evidence="1">Uncharacterized protein</fullName>
    </submittedName>
</protein>
<dbReference type="GO" id="GO:0016320">
    <property type="term" value="P:endoplasmic reticulum membrane fusion"/>
    <property type="evidence" value="ECO:0007669"/>
    <property type="project" value="TreeGrafter"/>
</dbReference>
<dbReference type="PANTHER" id="PTHR45923">
    <property type="entry name" value="PROTEIN SEY1"/>
    <property type="match status" value="1"/>
</dbReference>
<dbReference type="InterPro" id="IPR008803">
    <property type="entry name" value="RHD3/Sey1"/>
</dbReference>
<name>A0A9I9EB59_CUCME</name>
<reference evidence="1" key="1">
    <citation type="submission" date="2023-03" db="UniProtKB">
        <authorList>
            <consortium name="EnsemblPlants"/>
        </authorList>
    </citation>
    <scope>IDENTIFICATION</scope>
</reference>
<dbReference type="GO" id="GO:0003924">
    <property type="term" value="F:GTPase activity"/>
    <property type="evidence" value="ECO:0007669"/>
    <property type="project" value="TreeGrafter"/>
</dbReference>
<dbReference type="GO" id="GO:0005783">
    <property type="term" value="C:endoplasmic reticulum"/>
    <property type="evidence" value="ECO:0007669"/>
    <property type="project" value="TreeGrafter"/>
</dbReference>
<organism evidence="1">
    <name type="scientific">Cucumis melo</name>
    <name type="common">Muskmelon</name>
    <dbReference type="NCBI Taxonomy" id="3656"/>
    <lineage>
        <taxon>Eukaryota</taxon>
        <taxon>Viridiplantae</taxon>
        <taxon>Streptophyta</taxon>
        <taxon>Embryophyta</taxon>
        <taxon>Tracheophyta</taxon>
        <taxon>Spermatophyta</taxon>
        <taxon>Magnoliopsida</taxon>
        <taxon>eudicotyledons</taxon>
        <taxon>Gunneridae</taxon>
        <taxon>Pentapetalae</taxon>
        <taxon>rosids</taxon>
        <taxon>fabids</taxon>
        <taxon>Cucurbitales</taxon>
        <taxon>Cucurbitaceae</taxon>
        <taxon>Benincaseae</taxon>
        <taxon>Cucumis</taxon>
    </lineage>
</organism>
<dbReference type="Pfam" id="PF05879">
    <property type="entry name" value="RHD3_GTPase"/>
    <property type="match status" value="1"/>
</dbReference>
<dbReference type="PANTHER" id="PTHR45923:SF2">
    <property type="entry name" value="PROTEIN SEY1"/>
    <property type="match status" value="1"/>
</dbReference>
<sequence>MVLEKELEQMKKSSVEIQLCCDVLMMTTFSGIPDVKKRRKRGFLDVGRCAGIVCVGKEVFPMQAMSTRSSASGVAFSMPYQHGVGKASPDAFLLTPFSRRLSPDAFLPIWCHDIGREQDANKPLLKTVFQVMTRLFNPHKTTLMFVIRD</sequence>
<dbReference type="AlphaFoldDB" id="A0A9I9EB59"/>
<dbReference type="Gramene" id="MELO3C031340.2.1">
    <property type="protein sequence ID" value="MELO3C031340.2.1"/>
    <property type="gene ID" value="MELO3C031340.2"/>
</dbReference>
<evidence type="ECO:0000313" key="1">
    <source>
        <dbReference type="EnsemblPlants" id="MELO3C031340.2.1"/>
    </source>
</evidence>